<evidence type="ECO:0000313" key="3">
    <source>
        <dbReference type="Proteomes" id="UP000245711"/>
    </source>
</evidence>
<reference evidence="2 3" key="1">
    <citation type="submission" date="2017-05" db="EMBL/GenBank/DDBJ databases">
        <title>Isolation of Rhodococcus sp. S2-17 biodegrading of BP-3.</title>
        <authorList>
            <person name="Lee Y."/>
            <person name="Kim K.H."/>
            <person name="Chun B.H."/>
            <person name="Jung H.S."/>
            <person name="Jeon C.O."/>
        </authorList>
    </citation>
    <scope>NUCLEOTIDE SEQUENCE [LARGE SCALE GENOMIC DNA]</scope>
    <source>
        <strain evidence="2 3">S2-17</strain>
    </source>
</reference>
<name>A0A2S2BZP7_9NOCA</name>
<keyword evidence="1" id="KW-0732">Signal</keyword>
<sequence>MSTLGALTKSAAAVAIGAVALLAAPAVASAAPFMPDPLANCNAEASFDVERDTDTQKIEWEFEGPENATTDAQVTYLNIGQAGPTIGSSGPLVNDKDVERDLPGFTAHLIPGGTYDPDGTKGQAATCALGFGFAVTQ</sequence>
<keyword evidence="3" id="KW-1185">Reference proteome</keyword>
<evidence type="ECO:0000313" key="2">
    <source>
        <dbReference type="EMBL" id="AWK74106.1"/>
    </source>
</evidence>
<dbReference type="Proteomes" id="UP000245711">
    <property type="component" value="Chromosome"/>
</dbReference>
<accession>A0A2S2BZP7</accession>
<feature type="chain" id="PRO_5015471833" evidence="1">
    <location>
        <begin position="31"/>
        <end position="137"/>
    </location>
</feature>
<feature type="signal peptide" evidence="1">
    <location>
        <begin position="1"/>
        <end position="30"/>
    </location>
</feature>
<evidence type="ECO:0000256" key="1">
    <source>
        <dbReference type="SAM" id="SignalP"/>
    </source>
</evidence>
<dbReference type="AlphaFoldDB" id="A0A2S2BZP7"/>
<dbReference type="KEGG" id="roz:CBI38_23685"/>
<dbReference type="RefSeq" id="WP_109332739.1">
    <property type="nucleotide sequence ID" value="NZ_CP021354.1"/>
</dbReference>
<dbReference type="EMBL" id="CP021354">
    <property type="protein sequence ID" value="AWK74106.1"/>
    <property type="molecule type" value="Genomic_DNA"/>
</dbReference>
<dbReference type="OrthoDB" id="4465932at2"/>
<proteinExistence type="predicted"/>
<gene>
    <name evidence="2" type="ORF">CBI38_23685</name>
</gene>
<protein>
    <submittedName>
        <fullName evidence="2">Uncharacterized protein</fullName>
    </submittedName>
</protein>
<organism evidence="2 3">
    <name type="scientific">Rhodococcus oxybenzonivorans</name>
    <dbReference type="NCBI Taxonomy" id="1990687"/>
    <lineage>
        <taxon>Bacteria</taxon>
        <taxon>Bacillati</taxon>
        <taxon>Actinomycetota</taxon>
        <taxon>Actinomycetes</taxon>
        <taxon>Mycobacteriales</taxon>
        <taxon>Nocardiaceae</taxon>
        <taxon>Rhodococcus</taxon>
    </lineage>
</organism>